<accession>A0AAN9KU54</accession>
<evidence type="ECO:0000313" key="2">
    <source>
        <dbReference type="Proteomes" id="UP001367508"/>
    </source>
</evidence>
<gene>
    <name evidence="1" type="ORF">VNO77_26762</name>
</gene>
<dbReference type="AlphaFoldDB" id="A0AAN9KU54"/>
<organism evidence="1 2">
    <name type="scientific">Canavalia gladiata</name>
    <name type="common">Sword bean</name>
    <name type="synonym">Dolichos gladiatus</name>
    <dbReference type="NCBI Taxonomy" id="3824"/>
    <lineage>
        <taxon>Eukaryota</taxon>
        <taxon>Viridiplantae</taxon>
        <taxon>Streptophyta</taxon>
        <taxon>Embryophyta</taxon>
        <taxon>Tracheophyta</taxon>
        <taxon>Spermatophyta</taxon>
        <taxon>Magnoliopsida</taxon>
        <taxon>eudicotyledons</taxon>
        <taxon>Gunneridae</taxon>
        <taxon>Pentapetalae</taxon>
        <taxon>rosids</taxon>
        <taxon>fabids</taxon>
        <taxon>Fabales</taxon>
        <taxon>Fabaceae</taxon>
        <taxon>Papilionoideae</taxon>
        <taxon>50 kb inversion clade</taxon>
        <taxon>NPAAA clade</taxon>
        <taxon>indigoferoid/millettioid clade</taxon>
        <taxon>Phaseoleae</taxon>
        <taxon>Canavalia</taxon>
    </lineage>
</organism>
<dbReference type="Proteomes" id="UP001367508">
    <property type="component" value="Unassembled WGS sequence"/>
</dbReference>
<name>A0AAN9KU54_CANGL</name>
<protein>
    <submittedName>
        <fullName evidence="1">Uncharacterized protein</fullName>
    </submittedName>
</protein>
<evidence type="ECO:0000313" key="1">
    <source>
        <dbReference type="EMBL" id="KAK7323296.1"/>
    </source>
</evidence>
<proteinExistence type="predicted"/>
<reference evidence="1 2" key="1">
    <citation type="submission" date="2024-01" db="EMBL/GenBank/DDBJ databases">
        <title>The genomes of 5 underutilized Papilionoideae crops provide insights into root nodulation and disease resistanc.</title>
        <authorList>
            <person name="Jiang F."/>
        </authorList>
    </citation>
    <scope>NUCLEOTIDE SEQUENCE [LARGE SCALE GENOMIC DNA]</scope>
    <source>
        <strain evidence="1">LVBAO_FW01</strain>
        <tissue evidence="1">Leaves</tissue>
    </source>
</reference>
<keyword evidence="2" id="KW-1185">Reference proteome</keyword>
<dbReference type="EMBL" id="JAYMYQ010000006">
    <property type="protein sequence ID" value="KAK7323296.1"/>
    <property type="molecule type" value="Genomic_DNA"/>
</dbReference>
<sequence>MFLVWKESKERLEMSGLNLSESGTDAAYQSINTITQIHPDHGPLQGLANTKSGLSYRFVRLRSHVLVDNCQQCKIAGLGERA</sequence>
<comment type="caution">
    <text evidence="1">The sequence shown here is derived from an EMBL/GenBank/DDBJ whole genome shotgun (WGS) entry which is preliminary data.</text>
</comment>